<evidence type="ECO:0000313" key="1">
    <source>
        <dbReference type="EMBL" id="SVC92854.1"/>
    </source>
</evidence>
<dbReference type="PANTHER" id="PTHR11626:SF2">
    <property type="entry name" value="SQUALENE SYNTHASE"/>
    <property type="match status" value="1"/>
</dbReference>
<dbReference type="EMBL" id="UINC01119203">
    <property type="protein sequence ID" value="SVC92854.1"/>
    <property type="molecule type" value="Genomic_DNA"/>
</dbReference>
<evidence type="ECO:0008006" key="2">
    <source>
        <dbReference type="Google" id="ProtNLM"/>
    </source>
</evidence>
<dbReference type="SUPFAM" id="SSF48576">
    <property type="entry name" value="Terpenoid synthases"/>
    <property type="match status" value="1"/>
</dbReference>
<dbReference type="InterPro" id="IPR044844">
    <property type="entry name" value="Trans_IPPS_euk-type"/>
</dbReference>
<organism evidence="1">
    <name type="scientific">marine metagenome</name>
    <dbReference type="NCBI Taxonomy" id="408172"/>
    <lineage>
        <taxon>unclassified sequences</taxon>
        <taxon>metagenomes</taxon>
        <taxon>ecological metagenomes</taxon>
    </lineage>
</organism>
<reference evidence="1" key="1">
    <citation type="submission" date="2018-05" db="EMBL/GenBank/DDBJ databases">
        <authorList>
            <person name="Lanie J.A."/>
            <person name="Ng W.-L."/>
            <person name="Kazmierczak K.M."/>
            <person name="Andrzejewski T.M."/>
            <person name="Davidsen T.M."/>
            <person name="Wayne K.J."/>
            <person name="Tettelin H."/>
            <person name="Glass J.I."/>
            <person name="Rusch D."/>
            <person name="Podicherti R."/>
            <person name="Tsui H.-C.T."/>
            <person name="Winkler M.E."/>
        </authorList>
    </citation>
    <scope>NUCLEOTIDE SEQUENCE</scope>
</reference>
<dbReference type="GO" id="GO:0051996">
    <property type="term" value="F:squalene synthase [NAD(P)H] activity"/>
    <property type="evidence" value="ECO:0007669"/>
    <property type="project" value="InterPro"/>
</dbReference>
<dbReference type="PANTHER" id="PTHR11626">
    <property type="entry name" value="FARNESYL-DIPHOSPHATE FARNESYLTRANSFERASE"/>
    <property type="match status" value="1"/>
</dbReference>
<proteinExistence type="predicted"/>
<dbReference type="AlphaFoldDB" id="A0A382R545"/>
<accession>A0A382R545</accession>
<name>A0A382R545_9ZZZZ</name>
<dbReference type="SFLD" id="SFLDG01018">
    <property type="entry name" value="Squalene/Phytoene_Synthase_Lik"/>
    <property type="match status" value="1"/>
</dbReference>
<sequence length="286" mass="32781">MKIPKANKSKLNNKEKTNILKELKMVSRSFYLTLRILPDKIFAPAGVAYLIARYIDNIVDDKSIPLNLKKSHLYKIRESFTTNIINDNLDKSLIGNTEKSYTRILAYKDLFSTLSSEDQNLVSKVLLEITDGMIFELKIFDKYSPSEFKSLSTYSELDNYIYKIAGSVGEFFTELILLHEQKLKLSNPDHLFEMAIDFGKALQLTNIIRDFKTDLIEGKCYLPETSLANCNIHPDDLLKCSQDKIAIALSELLQLAIQYYSNASIYILYIPKSCPRLRLAALWPLL</sequence>
<dbReference type="SFLD" id="SFLDS00005">
    <property type="entry name" value="Isoprenoid_Synthase_Type_I"/>
    <property type="match status" value="1"/>
</dbReference>
<feature type="non-terminal residue" evidence="1">
    <location>
        <position position="286"/>
    </location>
</feature>
<protein>
    <recommendedName>
        <fullName evidence="2">Phytoene synthase</fullName>
    </recommendedName>
</protein>
<dbReference type="InterPro" id="IPR002060">
    <property type="entry name" value="Squ/phyt_synthse"/>
</dbReference>
<gene>
    <name evidence="1" type="ORF">METZ01_LOCUS345708</name>
</gene>
<dbReference type="GO" id="GO:0045338">
    <property type="term" value="P:farnesyl diphosphate metabolic process"/>
    <property type="evidence" value="ECO:0007669"/>
    <property type="project" value="InterPro"/>
</dbReference>
<dbReference type="InterPro" id="IPR008949">
    <property type="entry name" value="Isoprenoid_synthase_dom_sf"/>
</dbReference>
<dbReference type="Gene3D" id="1.10.600.10">
    <property type="entry name" value="Farnesyl Diphosphate Synthase"/>
    <property type="match status" value="1"/>
</dbReference>
<dbReference type="Pfam" id="PF00494">
    <property type="entry name" value="SQS_PSY"/>
    <property type="match status" value="1"/>
</dbReference>